<accession>A0A0V0R3R0</accession>
<dbReference type="Proteomes" id="UP000054937">
    <property type="component" value="Unassembled WGS sequence"/>
</dbReference>
<evidence type="ECO:0000313" key="2">
    <source>
        <dbReference type="Proteomes" id="UP000054937"/>
    </source>
</evidence>
<proteinExistence type="predicted"/>
<organism evidence="1 2">
    <name type="scientific">Pseudocohnilembus persalinus</name>
    <name type="common">Ciliate</name>
    <dbReference type="NCBI Taxonomy" id="266149"/>
    <lineage>
        <taxon>Eukaryota</taxon>
        <taxon>Sar</taxon>
        <taxon>Alveolata</taxon>
        <taxon>Ciliophora</taxon>
        <taxon>Intramacronucleata</taxon>
        <taxon>Oligohymenophorea</taxon>
        <taxon>Scuticociliatia</taxon>
        <taxon>Philasterida</taxon>
        <taxon>Pseudocohnilembidae</taxon>
        <taxon>Pseudocohnilembus</taxon>
    </lineage>
</organism>
<comment type="caution">
    <text evidence="1">The sequence shown here is derived from an EMBL/GenBank/DDBJ whole genome shotgun (WGS) entry which is preliminary data.</text>
</comment>
<name>A0A0V0R3R0_PSEPJ</name>
<dbReference type="InParanoid" id="A0A0V0R3R0"/>
<dbReference type="AlphaFoldDB" id="A0A0V0R3R0"/>
<sequence length="512" mass="59102">MRIEREENLYKETYRRIDVQAEFNCKNIDTPNIYGLNDKKAILNKVMISPYIGLPTIYGINSYGGVYFSGTNNPFAKKQDRSIFIINSTYKFNFQDKKKSLIKQALDNAVMKSQINYGSLAKEWRLDLEQQLTQQLKMSVKSAISQDGLQTSLGVEKQVNESNILHGELSFSGFTMGNMGLITQITPTLKSELNMVIQPQQVTIENNYTYNLNKRFGLIAGIDAQIAKQNNAIVMAAFINTGFQMQFNKTTYLEVKSHFGIGKNSLSVRLTRYYFNFSIPFNFSPYPSIKSQLIMGLAVGLGGYLGYKYTLKRQKNIRKQLHYINLHKFRLEEDKSHTEKLIKDLQKFVFPLVLEEILKPNGLVIVRSFIGHPFQIKKLRKFLKKKVKMQKYDTNSQKEKLESIKKVLLQQDNLDLPVSPDDIQHELQDITVLLISSMYQSVLQLDFTDLTTIKGLYNPCLNPKDIPQIFLMYILNDKLYSRTINFGENITIGANLPGKKYFYWENLITQLF</sequence>
<dbReference type="OMA" id="ERSYINC"/>
<gene>
    <name evidence="1" type="ORF">PPERSA_08833</name>
</gene>
<keyword evidence="2" id="KW-1185">Reference proteome</keyword>
<reference evidence="1 2" key="1">
    <citation type="journal article" date="2015" name="Sci. Rep.">
        <title>Genome of the facultative scuticociliatosis pathogen Pseudocohnilembus persalinus provides insight into its virulence through horizontal gene transfer.</title>
        <authorList>
            <person name="Xiong J."/>
            <person name="Wang G."/>
            <person name="Cheng J."/>
            <person name="Tian M."/>
            <person name="Pan X."/>
            <person name="Warren A."/>
            <person name="Jiang C."/>
            <person name="Yuan D."/>
            <person name="Miao W."/>
        </authorList>
    </citation>
    <scope>NUCLEOTIDE SEQUENCE [LARGE SCALE GENOMIC DNA]</scope>
    <source>
        <strain evidence="1">36N120E</strain>
    </source>
</reference>
<evidence type="ECO:0000313" key="1">
    <source>
        <dbReference type="EMBL" id="KRX09117.1"/>
    </source>
</evidence>
<dbReference type="EMBL" id="LDAU01000054">
    <property type="protein sequence ID" value="KRX09117.1"/>
    <property type="molecule type" value="Genomic_DNA"/>
</dbReference>
<protein>
    <submittedName>
        <fullName evidence="1">Uncharacterized protein</fullName>
    </submittedName>
</protein>